<feature type="compositionally biased region" description="Polar residues" evidence="1">
    <location>
        <begin position="56"/>
        <end position="69"/>
    </location>
</feature>
<accession>A0A4P7NDI5</accession>
<dbReference type="SMART" id="SM00257">
    <property type="entry name" value="LysM"/>
    <property type="match status" value="1"/>
</dbReference>
<dbReference type="Pfam" id="PF01476">
    <property type="entry name" value="LysM"/>
    <property type="match status" value="1"/>
</dbReference>
<gene>
    <name evidence="3" type="ORF">PoMZ_03984</name>
</gene>
<evidence type="ECO:0000313" key="3">
    <source>
        <dbReference type="EMBL" id="QBZ59024.1"/>
    </source>
</evidence>
<dbReference type="CDD" id="cd00118">
    <property type="entry name" value="LysM"/>
    <property type="match status" value="1"/>
</dbReference>
<dbReference type="InterPro" id="IPR036779">
    <property type="entry name" value="LysM_dom_sf"/>
</dbReference>
<protein>
    <submittedName>
        <fullName evidence="3">Uncharacterized protein</fullName>
    </submittedName>
</protein>
<sequence length="223" mass="24949">MGRWSHLDTDEERLPEGMVRIGYDADDETYTFRDERDGSIWESAPGCRYGRLRQISEGTRSNVGQQRPRASTMPMAPPPPYSDEAPNASFTDILRAHAADMARAQPPAAPQRSSTQYLEPQRPSWRHELMPLLHFFTLIGLFLVGVFWLLGGFDSILSNDGALQKVVCGEKATPYVIQRGDTCWAISQRIGVQVDDLLDANQRLDCDHLALGKTICLPEGKFA</sequence>
<dbReference type="Proteomes" id="UP000294847">
    <property type="component" value="Chromosome 3"/>
</dbReference>
<dbReference type="VEuPathDB" id="FungiDB:M_BR32_EuGene_00045181"/>
<feature type="transmembrane region" description="Helical" evidence="2">
    <location>
        <begin position="132"/>
        <end position="150"/>
    </location>
</feature>
<name>A0A4P7NDI5_PYROR</name>
<dbReference type="InterPro" id="IPR018392">
    <property type="entry name" value="LysM"/>
</dbReference>
<evidence type="ECO:0000256" key="1">
    <source>
        <dbReference type="SAM" id="MobiDB-lite"/>
    </source>
</evidence>
<keyword evidence="2" id="KW-0472">Membrane</keyword>
<dbReference type="PROSITE" id="PS51782">
    <property type="entry name" value="LYSM"/>
    <property type="match status" value="1"/>
</dbReference>
<organism evidence="3 4">
    <name type="scientific">Pyricularia oryzae</name>
    <name type="common">Rice blast fungus</name>
    <name type="synonym">Magnaporthe oryzae</name>
    <dbReference type="NCBI Taxonomy" id="318829"/>
    <lineage>
        <taxon>Eukaryota</taxon>
        <taxon>Fungi</taxon>
        <taxon>Dikarya</taxon>
        <taxon>Ascomycota</taxon>
        <taxon>Pezizomycotina</taxon>
        <taxon>Sordariomycetes</taxon>
        <taxon>Sordariomycetidae</taxon>
        <taxon>Magnaporthales</taxon>
        <taxon>Pyriculariaceae</taxon>
        <taxon>Pyricularia</taxon>
    </lineage>
</organism>
<keyword evidence="2" id="KW-0812">Transmembrane</keyword>
<evidence type="ECO:0000313" key="4">
    <source>
        <dbReference type="Proteomes" id="UP000294847"/>
    </source>
</evidence>
<feature type="region of interest" description="Disordered" evidence="1">
    <location>
        <begin position="54"/>
        <end position="81"/>
    </location>
</feature>
<dbReference type="Gene3D" id="3.10.350.10">
    <property type="entry name" value="LysM domain"/>
    <property type="match status" value="1"/>
</dbReference>
<keyword evidence="2" id="KW-1133">Transmembrane helix</keyword>
<dbReference type="EMBL" id="CP034206">
    <property type="protein sequence ID" value="QBZ59024.1"/>
    <property type="molecule type" value="Genomic_DNA"/>
</dbReference>
<evidence type="ECO:0000256" key="2">
    <source>
        <dbReference type="SAM" id="Phobius"/>
    </source>
</evidence>
<proteinExistence type="predicted"/>
<reference evidence="3 4" key="1">
    <citation type="journal article" date="2019" name="Mol. Biol. Evol.">
        <title>Blast fungal genomes show frequent chromosomal changes, gene gains and losses, and effector gene turnover.</title>
        <authorList>
            <person name="Gomez Luciano L.B."/>
            <person name="Jason Tsai I."/>
            <person name="Chuma I."/>
            <person name="Tosa Y."/>
            <person name="Chen Y.H."/>
            <person name="Li J.Y."/>
            <person name="Li M.Y."/>
            <person name="Jade Lu M.Y."/>
            <person name="Nakayashiki H."/>
            <person name="Li W.H."/>
        </authorList>
    </citation>
    <scope>NUCLEOTIDE SEQUENCE [LARGE SCALE GENOMIC DNA]</scope>
    <source>
        <strain evidence="3">MZ5-1-6</strain>
    </source>
</reference>
<dbReference type="SUPFAM" id="SSF54106">
    <property type="entry name" value="LysM domain"/>
    <property type="match status" value="1"/>
</dbReference>
<dbReference type="AlphaFoldDB" id="A0A4P7NDI5"/>